<evidence type="ECO:0000313" key="3">
    <source>
        <dbReference type="Proteomes" id="UP000230833"/>
    </source>
</evidence>
<dbReference type="InterPro" id="IPR004386">
    <property type="entry name" value="Toxin_YafQ-like"/>
</dbReference>
<dbReference type="InterPro" id="IPR007712">
    <property type="entry name" value="RelE/ParE_toxin"/>
</dbReference>
<sequence length="87" mass="10273">MLAVHYHRNFKKQFKRLSRNLQDKFGIRLAVFLSEPYSMELNNHLLAGEWRGHRSIDITGDIRAVYRVENEINLFVAIGSHNQLYSK</sequence>
<proteinExistence type="predicted"/>
<protein>
    <recommendedName>
        <fullName evidence="4">Type II toxin-antitoxin system mRNA interferase toxin, RelE/StbE family</fullName>
    </recommendedName>
</protein>
<evidence type="ECO:0008006" key="4">
    <source>
        <dbReference type="Google" id="ProtNLM"/>
    </source>
</evidence>
<comment type="caution">
    <text evidence="2">The sequence shown here is derived from an EMBL/GenBank/DDBJ whole genome shotgun (WGS) entry which is preliminary data.</text>
</comment>
<evidence type="ECO:0000313" key="2">
    <source>
        <dbReference type="EMBL" id="PIR46485.1"/>
    </source>
</evidence>
<organism evidence="2 3">
    <name type="scientific">Candidatus Vogelbacteria bacterium CG10_big_fil_rev_8_21_14_0_10_45_14</name>
    <dbReference type="NCBI Taxonomy" id="1975042"/>
    <lineage>
        <taxon>Bacteria</taxon>
        <taxon>Candidatus Vogeliibacteriota</taxon>
    </lineage>
</organism>
<dbReference type="InterPro" id="IPR035093">
    <property type="entry name" value="RelE/ParE_toxin_dom_sf"/>
</dbReference>
<dbReference type="Proteomes" id="UP000230833">
    <property type="component" value="Unassembled WGS sequence"/>
</dbReference>
<dbReference type="SUPFAM" id="SSF143011">
    <property type="entry name" value="RelE-like"/>
    <property type="match status" value="1"/>
</dbReference>
<dbReference type="Pfam" id="PF15738">
    <property type="entry name" value="YafQ_toxin"/>
    <property type="match status" value="1"/>
</dbReference>
<dbReference type="EMBL" id="PCYL01000043">
    <property type="protein sequence ID" value="PIR46485.1"/>
    <property type="molecule type" value="Genomic_DNA"/>
</dbReference>
<reference evidence="2 3" key="1">
    <citation type="submission" date="2017-09" db="EMBL/GenBank/DDBJ databases">
        <title>Depth-based differentiation of microbial function through sediment-hosted aquifers and enrichment of novel symbionts in the deep terrestrial subsurface.</title>
        <authorList>
            <person name="Probst A.J."/>
            <person name="Ladd B."/>
            <person name="Jarett J.K."/>
            <person name="Geller-Mcgrath D.E."/>
            <person name="Sieber C.M."/>
            <person name="Emerson J.B."/>
            <person name="Anantharaman K."/>
            <person name="Thomas B.C."/>
            <person name="Malmstrom R."/>
            <person name="Stieglmeier M."/>
            <person name="Klingl A."/>
            <person name="Woyke T."/>
            <person name="Ryan C.M."/>
            <person name="Banfield J.F."/>
        </authorList>
    </citation>
    <scope>NUCLEOTIDE SEQUENCE [LARGE SCALE GENOMIC DNA]</scope>
    <source>
        <strain evidence="2">CG10_big_fil_rev_8_21_14_0_10_45_14</strain>
    </source>
</reference>
<dbReference type="NCBIfam" id="TIGR02385">
    <property type="entry name" value="RelE_StbE"/>
    <property type="match status" value="1"/>
</dbReference>
<dbReference type="Gene3D" id="3.30.2310.20">
    <property type="entry name" value="RelE-like"/>
    <property type="match status" value="1"/>
</dbReference>
<dbReference type="AlphaFoldDB" id="A0A2H0RL20"/>
<name>A0A2H0RL20_9BACT</name>
<accession>A0A2H0RL20</accession>
<keyword evidence="1" id="KW-1277">Toxin-antitoxin system</keyword>
<gene>
    <name evidence="2" type="ORF">COV07_04070</name>
</gene>
<evidence type="ECO:0000256" key="1">
    <source>
        <dbReference type="ARBA" id="ARBA00022649"/>
    </source>
</evidence>